<dbReference type="Proteomes" id="UP000663923">
    <property type="component" value="Chromosome"/>
</dbReference>
<keyword evidence="3" id="KW-1185">Reference proteome</keyword>
<keyword evidence="1" id="KW-0732">Signal</keyword>
<name>A0ABX7T2L1_9SPHN</name>
<evidence type="ECO:0000313" key="2">
    <source>
        <dbReference type="EMBL" id="QTD55055.1"/>
    </source>
</evidence>
<sequence length="168" mass="17996">MIMRPCSRLIATWLCLSLSLPALASDVVFPAGGAVGLSPPGAMTAHIGLTMFEDNDEDAVISIFEEAWGDAPGKPFSDFGNLGEVPPGIRVEGPVQHLQLAGGIEAYLVAYSDIKDGVARRHWTMVARNADLFASIFARAPAGSTLYSDAKIQAALRSIQFRKPRPKE</sequence>
<organism evidence="2 3">
    <name type="scientific">Parasphingorhabdus cellanae</name>
    <dbReference type="NCBI Taxonomy" id="2806553"/>
    <lineage>
        <taxon>Bacteria</taxon>
        <taxon>Pseudomonadati</taxon>
        <taxon>Pseudomonadota</taxon>
        <taxon>Alphaproteobacteria</taxon>
        <taxon>Sphingomonadales</taxon>
        <taxon>Sphingomonadaceae</taxon>
        <taxon>Parasphingorhabdus</taxon>
    </lineage>
</organism>
<feature type="chain" id="PRO_5046248195" evidence="1">
    <location>
        <begin position="25"/>
        <end position="168"/>
    </location>
</feature>
<evidence type="ECO:0000313" key="3">
    <source>
        <dbReference type="Proteomes" id="UP000663923"/>
    </source>
</evidence>
<accession>A0ABX7T2L1</accession>
<dbReference type="EMBL" id="CP071794">
    <property type="protein sequence ID" value="QTD55055.1"/>
    <property type="molecule type" value="Genomic_DNA"/>
</dbReference>
<proteinExistence type="predicted"/>
<feature type="signal peptide" evidence="1">
    <location>
        <begin position="1"/>
        <end position="24"/>
    </location>
</feature>
<dbReference type="RefSeq" id="WP_207986882.1">
    <property type="nucleotide sequence ID" value="NZ_CP071794.1"/>
</dbReference>
<reference evidence="2 3" key="1">
    <citation type="submission" date="2021-03" db="EMBL/GenBank/DDBJ databases">
        <title>Complete genome of Parasphingorhabdus_sp.JHSY0214.</title>
        <authorList>
            <person name="Yoo J.H."/>
            <person name="Bae J.W."/>
        </authorList>
    </citation>
    <scope>NUCLEOTIDE SEQUENCE [LARGE SCALE GENOMIC DNA]</scope>
    <source>
        <strain evidence="2 3">JHSY0214</strain>
    </source>
</reference>
<evidence type="ECO:0000256" key="1">
    <source>
        <dbReference type="SAM" id="SignalP"/>
    </source>
</evidence>
<gene>
    <name evidence="2" type="ORF">J4G78_12565</name>
</gene>
<protein>
    <submittedName>
        <fullName evidence="2">Uncharacterized protein</fullName>
    </submittedName>
</protein>